<dbReference type="InterPro" id="IPR002885">
    <property type="entry name" value="PPR_rpt"/>
</dbReference>
<dbReference type="Proteomes" id="UP001318860">
    <property type="component" value="Unassembled WGS sequence"/>
</dbReference>
<dbReference type="Pfam" id="PF01535">
    <property type="entry name" value="PPR"/>
    <property type="match status" value="1"/>
</dbReference>
<evidence type="ECO:0000256" key="2">
    <source>
        <dbReference type="ARBA" id="ARBA00022737"/>
    </source>
</evidence>
<dbReference type="InterPro" id="IPR051240">
    <property type="entry name" value="Mito_RNA-Proc/Resp"/>
</dbReference>
<dbReference type="EMBL" id="JABTTQ020001122">
    <property type="protein sequence ID" value="KAK6134977.1"/>
    <property type="molecule type" value="Genomic_DNA"/>
</dbReference>
<protein>
    <recommendedName>
        <fullName evidence="6">Pentatricopeptide repeat-containing protein</fullName>
    </recommendedName>
</protein>
<dbReference type="NCBIfam" id="TIGR00756">
    <property type="entry name" value="PPR"/>
    <property type="match status" value="5"/>
</dbReference>
<comment type="similarity">
    <text evidence="1">Belongs to the PPR family. P subfamily.</text>
</comment>
<reference evidence="4 5" key="1">
    <citation type="journal article" date="2021" name="Comput. Struct. Biotechnol. J.">
        <title>De novo genome assembly of the potent medicinal plant Rehmannia glutinosa using nanopore technology.</title>
        <authorList>
            <person name="Ma L."/>
            <person name="Dong C."/>
            <person name="Song C."/>
            <person name="Wang X."/>
            <person name="Zheng X."/>
            <person name="Niu Y."/>
            <person name="Chen S."/>
            <person name="Feng W."/>
        </authorList>
    </citation>
    <scope>NUCLEOTIDE SEQUENCE [LARGE SCALE GENOMIC DNA]</scope>
    <source>
        <strain evidence="4">DH-2019</strain>
    </source>
</reference>
<comment type="caution">
    <text evidence="4">The sequence shown here is derived from an EMBL/GenBank/DDBJ whole genome shotgun (WGS) entry which is preliminary data.</text>
</comment>
<dbReference type="PROSITE" id="PS51375">
    <property type="entry name" value="PPR"/>
    <property type="match status" value="5"/>
</dbReference>
<dbReference type="Gene3D" id="1.25.40.10">
    <property type="entry name" value="Tetratricopeptide repeat domain"/>
    <property type="match status" value="3"/>
</dbReference>
<sequence length="528" mass="60118">MQKLKKISPFRLSSLLRLEKDPKLALQLFLKPNPDDPNPKAKPFRYSLLSYDLIISKLGRARMFLEMENVVEKLKNDTRITPEEVIFCNIITFYGRARLPCKALQLFDEIPSCRCQRTIKSVNTLLNILLMCREFDKMREVFSGIEKYASPDACTYNILINACCMGSDLERAWNVFDEMRRRGIEPNVVTFGTLINGLCANSQLDMAFRLCKADQLNKAVELKDEMLRKEVELDPAVYSTLISAFFKVGRKGEVSGLLEEMRRHGCKPNTVTYNAMIYGFCQEKEFDSAFKALSEMEKEGCKPDVISYNVIISALCRERRVSEANDLLEDMPRRKCPPDVVTYRTLFDGFCDLNQFKEAASILDEMIFMGYALHSSSISKYINELVRSENRELWTCLFSLVKRNSIDRYIWRLLTSLVCKDNNSDAHELFNRLINSRSLSVDSNQELLKHSFCSFLEQKDLPCVSKNSSDNCWPSIEDKRGNVPPSPSNGGNIAEITGEKLVARGAGHGVINMDRRSLGSVPSPGIGH</sequence>
<evidence type="ECO:0000256" key="3">
    <source>
        <dbReference type="PROSITE-ProRule" id="PRU00708"/>
    </source>
</evidence>
<evidence type="ECO:0000313" key="4">
    <source>
        <dbReference type="EMBL" id="KAK6134977.1"/>
    </source>
</evidence>
<name>A0ABR0VJ70_REHGL</name>
<feature type="repeat" description="PPR" evidence="3">
    <location>
        <begin position="152"/>
        <end position="186"/>
    </location>
</feature>
<keyword evidence="2" id="KW-0677">Repeat</keyword>
<proteinExistence type="inferred from homology"/>
<accession>A0ABR0VJ70</accession>
<organism evidence="4 5">
    <name type="scientific">Rehmannia glutinosa</name>
    <name type="common">Chinese foxglove</name>
    <dbReference type="NCBI Taxonomy" id="99300"/>
    <lineage>
        <taxon>Eukaryota</taxon>
        <taxon>Viridiplantae</taxon>
        <taxon>Streptophyta</taxon>
        <taxon>Embryophyta</taxon>
        <taxon>Tracheophyta</taxon>
        <taxon>Spermatophyta</taxon>
        <taxon>Magnoliopsida</taxon>
        <taxon>eudicotyledons</taxon>
        <taxon>Gunneridae</taxon>
        <taxon>Pentapetalae</taxon>
        <taxon>asterids</taxon>
        <taxon>lamiids</taxon>
        <taxon>Lamiales</taxon>
        <taxon>Orobanchaceae</taxon>
        <taxon>Rehmannieae</taxon>
        <taxon>Rehmannia</taxon>
    </lineage>
</organism>
<feature type="repeat" description="PPR" evidence="3">
    <location>
        <begin position="269"/>
        <end position="303"/>
    </location>
</feature>
<dbReference type="PANTHER" id="PTHR47933:SF24">
    <property type="entry name" value="OS05G0207200 PROTEIN"/>
    <property type="match status" value="1"/>
</dbReference>
<evidence type="ECO:0000313" key="5">
    <source>
        <dbReference type="Proteomes" id="UP001318860"/>
    </source>
</evidence>
<dbReference type="PANTHER" id="PTHR47933">
    <property type="entry name" value="PENTATRICOPEPTIDE REPEAT-CONTAINING PROTEIN 1, MITOCHONDRIAL"/>
    <property type="match status" value="1"/>
</dbReference>
<feature type="repeat" description="PPR" evidence="3">
    <location>
        <begin position="304"/>
        <end position="338"/>
    </location>
</feature>
<evidence type="ECO:0000256" key="1">
    <source>
        <dbReference type="ARBA" id="ARBA00007626"/>
    </source>
</evidence>
<evidence type="ECO:0008006" key="6">
    <source>
        <dbReference type="Google" id="ProtNLM"/>
    </source>
</evidence>
<keyword evidence="5" id="KW-1185">Reference proteome</keyword>
<feature type="repeat" description="PPR" evidence="3">
    <location>
        <begin position="339"/>
        <end position="373"/>
    </location>
</feature>
<gene>
    <name evidence="4" type="ORF">DH2020_031261</name>
</gene>
<dbReference type="InterPro" id="IPR011990">
    <property type="entry name" value="TPR-like_helical_dom_sf"/>
</dbReference>
<dbReference type="Pfam" id="PF13041">
    <property type="entry name" value="PPR_2"/>
    <property type="match status" value="3"/>
</dbReference>
<feature type="repeat" description="PPR" evidence="3">
    <location>
        <begin position="234"/>
        <end position="268"/>
    </location>
</feature>